<dbReference type="EMBL" id="JANHOG010002101">
    <property type="protein sequence ID" value="KAJ3527269.1"/>
    <property type="molecule type" value="Genomic_DNA"/>
</dbReference>
<name>A0ACC1RWU4_9APHY</name>
<evidence type="ECO:0000313" key="2">
    <source>
        <dbReference type="Proteomes" id="UP001148662"/>
    </source>
</evidence>
<comment type="caution">
    <text evidence="1">The sequence shown here is derived from an EMBL/GenBank/DDBJ whole genome shotgun (WGS) entry which is preliminary data.</text>
</comment>
<organism evidence="1 2">
    <name type="scientific">Phlebia brevispora</name>
    <dbReference type="NCBI Taxonomy" id="194682"/>
    <lineage>
        <taxon>Eukaryota</taxon>
        <taxon>Fungi</taxon>
        <taxon>Dikarya</taxon>
        <taxon>Basidiomycota</taxon>
        <taxon>Agaricomycotina</taxon>
        <taxon>Agaricomycetes</taxon>
        <taxon>Polyporales</taxon>
        <taxon>Meruliaceae</taxon>
        <taxon>Phlebia</taxon>
    </lineage>
</organism>
<keyword evidence="2" id="KW-1185">Reference proteome</keyword>
<accession>A0ACC1RWU4</accession>
<protein>
    <submittedName>
        <fullName evidence="1">Uncharacterized protein</fullName>
    </submittedName>
</protein>
<reference evidence="1" key="1">
    <citation type="submission" date="2022-07" db="EMBL/GenBank/DDBJ databases">
        <title>Genome Sequence of Phlebia brevispora.</title>
        <authorList>
            <person name="Buettner E."/>
        </authorList>
    </citation>
    <scope>NUCLEOTIDE SEQUENCE</scope>
    <source>
        <strain evidence="1">MPL23</strain>
    </source>
</reference>
<evidence type="ECO:0000313" key="1">
    <source>
        <dbReference type="EMBL" id="KAJ3527269.1"/>
    </source>
</evidence>
<proteinExistence type="predicted"/>
<dbReference type="Proteomes" id="UP001148662">
    <property type="component" value="Unassembled WGS sequence"/>
</dbReference>
<gene>
    <name evidence="1" type="ORF">NM688_g8151</name>
</gene>
<sequence>MKSNLLASCVSLSLLAVGGAAWGNVGHQTIGFIAQNFLGPKAAAFVQGHLNASFDGSLGIAATWADQVKSTPPFEWSKNLHFVDAEDDPPVSCSVEETRDCADFICILAAIANYTARVVDPTLPPEQTMEALLFIDHFLGDITQPLHVEAIAAGGNDIDALCSGESTNLHAAWDTGMLVKNVDAVHGGTSEQYAADLTIEIINGTFSGIRSEWITCINTTEPFFNKRADMPSIERDIANIIQGRQFFNDSTITPLECPLVWARDTNAFDCSTVFSFEPETDPELCEGTYFTNAIPVIDLQLSKAGFRLAAWLNVLFDGAPLVS</sequence>